<dbReference type="InterPro" id="IPR058330">
    <property type="entry name" value="DUF8017"/>
</dbReference>
<dbReference type="RefSeq" id="WP_345694111.1">
    <property type="nucleotide sequence ID" value="NZ_BAABIT010000001.1"/>
</dbReference>
<feature type="compositionally biased region" description="Basic and acidic residues" evidence="1">
    <location>
        <begin position="196"/>
        <end position="208"/>
    </location>
</feature>
<comment type="caution">
    <text evidence="4">The sequence shown here is derived from an EMBL/GenBank/DDBJ whole genome shotgun (WGS) entry which is preliminary data.</text>
</comment>
<protein>
    <recommendedName>
        <fullName evidence="3">DUF8017 domain-containing protein</fullName>
    </recommendedName>
</protein>
<feature type="region of interest" description="Disordered" evidence="1">
    <location>
        <begin position="81"/>
        <end position="115"/>
    </location>
</feature>
<evidence type="ECO:0000259" key="3">
    <source>
        <dbReference type="Pfam" id="PF26056"/>
    </source>
</evidence>
<keyword evidence="2" id="KW-0472">Membrane</keyword>
<feature type="region of interest" description="Disordered" evidence="1">
    <location>
        <begin position="173"/>
        <end position="208"/>
    </location>
</feature>
<name>A0ABV9XCU1_9ACTN</name>
<feature type="domain" description="DUF8017" evidence="3">
    <location>
        <begin position="115"/>
        <end position="308"/>
    </location>
</feature>
<evidence type="ECO:0000256" key="2">
    <source>
        <dbReference type="SAM" id="Phobius"/>
    </source>
</evidence>
<evidence type="ECO:0000313" key="4">
    <source>
        <dbReference type="EMBL" id="MFC5022259.1"/>
    </source>
</evidence>
<evidence type="ECO:0000256" key="1">
    <source>
        <dbReference type="SAM" id="MobiDB-lite"/>
    </source>
</evidence>
<feature type="transmembrane region" description="Helical" evidence="2">
    <location>
        <begin position="61"/>
        <end position="82"/>
    </location>
</feature>
<feature type="compositionally biased region" description="Basic and acidic residues" evidence="1">
    <location>
        <begin position="173"/>
        <end position="184"/>
    </location>
</feature>
<keyword evidence="5" id="KW-1185">Reference proteome</keyword>
<organism evidence="4 5">
    <name type="scientific">Streptomyces coeruleoprunus</name>
    <dbReference type="NCBI Taxonomy" id="285563"/>
    <lineage>
        <taxon>Bacteria</taxon>
        <taxon>Bacillati</taxon>
        <taxon>Actinomycetota</taxon>
        <taxon>Actinomycetes</taxon>
        <taxon>Kitasatosporales</taxon>
        <taxon>Streptomycetaceae</taxon>
        <taxon>Streptomyces</taxon>
    </lineage>
</organism>
<keyword evidence="2" id="KW-0812">Transmembrane</keyword>
<evidence type="ECO:0000313" key="5">
    <source>
        <dbReference type="Proteomes" id="UP001595829"/>
    </source>
</evidence>
<dbReference type="Proteomes" id="UP001595829">
    <property type="component" value="Unassembled WGS sequence"/>
</dbReference>
<keyword evidence="2" id="KW-1133">Transmembrane helix</keyword>
<dbReference type="Pfam" id="PF26056">
    <property type="entry name" value="DUF8017"/>
    <property type="match status" value="1"/>
</dbReference>
<feature type="region of interest" description="Disordered" evidence="1">
    <location>
        <begin position="1"/>
        <end position="57"/>
    </location>
</feature>
<sequence length="312" mass="32497">MWPGQQQPPNGEHTPQGGQPHPYAQQPYPPTVAEGAVPHPAGTPQPRPRGSAGTGTRTTTVVAVAGAAVVVAAAGVTGYLLLGGKEKPGPRPGPTVTRSSPSVAPDDRAAGTAARPVVPGWKVVVNAKRGIAFDVPPEWDRKPASWVSYVSDERDPEDTPLIGFAAPAILKEQWCRSDDEKDGNPEDTPLASAGSRNEKDAETPEEAARKSVELWVYGAYAQPDRSKVKVGPVRPYTTASGLKGAVATASSTGASGPGKCDTDGTATTFAFTSPKGDILSWTYLAARGVPDQVPEATVRRILATVRLTAESP</sequence>
<feature type="compositionally biased region" description="Low complexity" evidence="1">
    <location>
        <begin position="15"/>
        <end position="26"/>
    </location>
</feature>
<dbReference type="EMBL" id="JBHSJD010000006">
    <property type="protein sequence ID" value="MFC5022259.1"/>
    <property type="molecule type" value="Genomic_DNA"/>
</dbReference>
<reference evidence="5" key="1">
    <citation type="journal article" date="2019" name="Int. J. Syst. Evol. Microbiol.">
        <title>The Global Catalogue of Microorganisms (GCM) 10K type strain sequencing project: providing services to taxonomists for standard genome sequencing and annotation.</title>
        <authorList>
            <consortium name="The Broad Institute Genomics Platform"/>
            <consortium name="The Broad Institute Genome Sequencing Center for Infectious Disease"/>
            <person name="Wu L."/>
            <person name="Ma J."/>
        </authorList>
    </citation>
    <scope>NUCLEOTIDE SEQUENCE [LARGE SCALE GENOMIC DNA]</scope>
    <source>
        <strain evidence="5">CGMCC 4.1648</strain>
    </source>
</reference>
<gene>
    <name evidence="4" type="ORF">ACFPM3_08950</name>
</gene>
<accession>A0ABV9XCU1</accession>
<proteinExistence type="predicted"/>